<protein>
    <submittedName>
        <fullName evidence="2">Uncharacterized protein</fullName>
    </submittedName>
</protein>
<dbReference type="STRING" id="1619013.UT41_C0001G0362"/>
<sequence length="121" mass="14356">MLENQKIKLMKKEFGLLFWIHILLLIPAYLSPLFIDWKLIVIGIVILQIQYWVIDGCILTHLEMGKDKNETFIWYYLSKRYPNINPKRTKFVIRVIVPVALVMAGFFLQTKFGLEPLIKIF</sequence>
<keyword evidence="1" id="KW-1133">Transmembrane helix</keyword>
<feature type="transmembrane region" description="Helical" evidence="1">
    <location>
        <begin position="14"/>
        <end position="34"/>
    </location>
</feature>
<name>A0A0G0NBF8_9BACT</name>
<dbReference type="Proteomes" id="UP000034665">
    <property type="component" value="Unassembled WGS sequence"/>
</dbReference>
<feature type="transmembrane region" description="Helical" evidence="1">
    <location>
        <begin position="91"/>
        <end position="108"/>
    </location>
</feature>
<dbReference type="AlphaFoldDB" id="A0A0G0NBF8"/>
<comment type="caution">
    <text evidence="2">The sequence shown here is derived from an EMBL/GenBank/DDBJ whole genome shotgun (WGS) entry which is preliminary data.</text>
</comment>
<evidence type="ECO:0000313" key="3">
    <source>
        <dbReference type="Proteomes" id="UP000034665"/>
    </source>
</evidence>
<gene>
    <name evidence="2" type="ORF">UT41_C0001G0362</name>
</gene>
<evidence type="ECO:0000256" key="1">
    <source>
        <dbReference type="SAM" id="Phobius"/>
    </source>
</evidence>
<reference evidence="2 3" key="1">
    <citation type="journal article" date="2015" name="Nature">
        <title>rRNA introns, odd ribosomes, and small enigmatic genomes across a large radiation of phyla.</title>
        <authorList>
            <person name="Brown C.T."/>
            <person name="Hug L.A."/>
            <person name="Thomas B.C."/>
            <person name="Sharon I."/>
            <person name="Castelle C.J."/>
            <person name="Singh A."/>
            <person name="Wilkins M.J."/>
            <person name="Williams K.H."/>
            <person name="Banfield J.F."/>
        </authorList>
    </citation>
    <scope>NUCLEOTIDE SEQUENCE [LARGE SCALE GENOMIC DNA]</scope>
</reference>
<keyword evidence="1" id="KW-0812">Transmembrane</keyword>
<proteinExistence type="predicted"/>
<keyword evidence="1" id="KW-0472">Membrane</keyword>
<accession>A0A0G0NBF8</accession>
<evidence type="ECO:0000313" key="2">
    <source>
        <dbReference type="EMBL" id="KKR12818.1"/>
    </source>
</evidence>
<feature type="transmembrane region" description="Helical" evidence="1">
    <location>
        <begin position="40"/>
        <end position="62"/>
    </location>
</feature>
<dbReference type="EMBL" id="LBWR01000001">
    <property type="protein sequence ID" value="KKR12818.1"/>
    <property type="molecule type" value="Genomic_DNA"/>
</dbReference>
<organism evidence="2 3">
    <name type="scientific">Candidatus Wolfebacteria bacterium GW2011_GWC2_39_22</name>
    <dbReference type="NCBI Taxonomy" id="1619013"/>
    <lineage>
        <taxon>Bacteria</taxon>
        <taxon>Candidatus Wolfeibacteriota</taxon>
    </lineage>
</organism>